<gene>
    <name evidence="3" type="ORF">ENV62_03045</name>
</gene>
<comment type="caution">
    <text evidence="3">The sequence shown here is derived from an EMBL/GenBank/DDBJ whole genome shotgun (WGS) entry which is preliminary data.</text>
</comment>
<sequence>MVSLVVLTFNEEVNLGHCLESVAGLAERIFVVDSFSTDGTLKVAEAFGAHIVQRPFVHQGEQLNWALENLPLDTPWILRLDADEYLTTELREEIQAVLPALPPDITGLYIKRRFYFMGRWIRHGGYYPTWLLRLFRQGMARCESRWMDEHLVLVQGRSMKLTHDIVDHNQKGLAFWCQRQLGYAFREARDLLSPVPGQAFQLPPRFWGPPESRKRWCKNYLYLRFPLFFRACVYFLYRYVVLLGFLDGFPGLIFHFLHAFWYRFLVDALLYQARSELRSRSRLTSDPTGVHAAILPRR</sequence>
<comment type="similarity">
    <text evidence="1">Belongs to the glycosyltransferase 2 family. WaaE/KdtX subfamily.</text>
</comment>
<dbReference type="PANTHER" id="PTHR43630:SF2">
    <property type="entry name" value="GLYCOSYLTRANSFERASE"/>
    <property type="match status" value="1"/>
</dbReference>
<organism evidence="3">
    <name type="scientific">Desulfobacca acetoxidans</name>
    <dbReference type="NCBI Taxonomy" id="60893"/>
    <lineage>
        <taxon>Bacteria</taxon>
        <taxon>Pseudomonadati</taxon>
        <taxon>Thermodesulfobacteriota</taxon>
        <taxon>Desulfobaccia</taxon>
        <taxon>Desulfobaccales</taxon>
        <taxon>Desulfobaccaceae</taxon>
        <taxon>Desulfobacca</taxon>
    </lineage>
</organism>
<proteinExistence type="inferred from homology"/>
<name>A0A7C3SI83_9BACT</name>
<accession>A0A7C3SI83</accession>
<dbReference type="PANTHER" id="PTHR43630">
    <property type="entry name" value="POLY-BETA-1,6-N-ACETYL-D-GLUCOSAMINE SYNTHASE"/>
    <property type="match status" value="1"/>
</dbReference>
<dbReference type="Gene3D" id="3.90.550.10">
    <property type="entry name" value="Spore Coat Polysaccharide Biosynthesis Protein SpsA, Chain A"/>
    <property type="match status" value="1"/>
</dbReference>
<dbReference type="Pfam" id="PF00535">
    <property type="entry name" value="Glycos_transf_2"/>
    <property type="match status" value="1"/>
</dbReference>
<dbReference type="InterPro" id="IPR001173">
    <property type="entry name" value="Glyco_trans_2-like"/>
</dbReference>
<dbReference type="CDD" id="cd02511">
    <property type="entry name" value="Beta4Glucosyltransferase"/>
    <property type="match status" value="1"/>
</dbReference>
<evidence type="ECO:0000259" key="2">
    <source>
        <dbReference type="Pfam" id="PF00535"/>
    </source>
</evidence>
<protein>
    <submittedName>
        <fullName evidence="3">Glycosyltransferase family 2 protein</fullName>
    </submittedName>
</protein>
<dbReference type="EMBL" id="DTHB01000026">
    <property type="protein sequence ID" value="HGB14201.1"/>
    <property type="molecule type" value="Genomic_DNA"/>
</dbReference>
<evidence type="ECO:0000313" key="3">
    <source>
        <dbReference type="EMBL" id="HGB14201.1"/>
    </source>
</evidence>
<feature type="domain" description="Glycosyltransferase 2-like" evidence="2">
    <location>
        <begin position="3"/>
        <end position="137"/>
    </location>
</feature>
<dbReference type="InterPro" id="IPR029044">
    <property type="entry name" value="Nucleotide-diphossugar_trans"/>
</dbReference>
<evidence type="ECO:0000256" key="1">
    <source>
        <dbReference type="ARBA" id="ARBA00038494"/>
    </source>
</evidence>
<dbReference type="GO" id="GO:0016740">
    <property type="term" value="F:transferase activity"/>
    <property type="evidence" value="ECO:0007669"/>
    <property type="project" value="UniProtKB-KW"/>
</dbReference>
<dbReference type="AlphaFoldDB" id="A0A7C3SI83"/>
<dbReference type="SUPFAM" id="SSF53448">
    <property type="entry name" value="Nucleotide-diphospho-sugar transferases"/>
    <property type="match status" value="1"/>
</dbReference>
<keyword evidence="3" id="KW-0808">Transferase</keyword>
<reference evidence="3" key="1">
    <citation type="journal article" date="2020" name="mSystems">
        <title>Genome- and Community-Level Interaction Insights into Carbon Utilization and Element Cycling Functions of Hydrothermarchaeota in Hydrothermal Sediment.</title>
        <authorList>
            <person name="Zhou Z."/>
            <person name="Liu Y."/>
            <person name="Xu W."/>
            <person name="Pan J."/>
            <person name="Luo Z.H."/>
            <person name="Li M."/>
        </authorList>
    </citation>
    <scope>NUCLEOTIDE SEQUENCE [LARGE SCALE GENOMIC DNA]</scope>
    <source>
        <strain evidence="3">SpSt-776</strain>
    </source>
</reference>